<dbReference type="PANTHER" id="PTHR30535">
    <property type="entry name" value="VITAMIN B12-BINDING PROTEIN"/>
    <property type="match status" value="1"/>
</dbReference>
<accession>A0ABT8YGK7</accession>
<dbReference type="InterPro" id="IPR050902">
    <property type="entry name" value="ABC_Transporter_SBP"/>
</dbReference>
<dbReference type="CDD" id="cd01149">
    <property type="entry name" value="HutB"/>
    <property type="match status" value="1"/>
</dbReference>
<dbReference type="PROSITE" id="PS50983">
    <property type="entry name" value="FE_B12_PBP"/>
    <property type="match status" value="1"/>
</dbReference>
<evidence type="ECO:0000313" key="2">
    <source>
        <dbReference type="EMBL" id="MDO6962409.1"/>
    </source>
</evidence>
<feature type="domain" description="Fe/B12 periplasmic-binding" evidence="1">
    <location>
        <begin position="17"/>
        <end position="273"/>
    </location>
</feature>
<dbReference type="Proteomes" id="UP001174932">
    <property type="component" value="Unassembled WGS sequence"/>
</dbReference>
<reference evidence="2" key="2">
    <citation type="submission" date="2023-07" db="EMBL/GenBank/DDBJ databases">
        <authorList>
            <person name="Shen H."/>
        </authorList>
    </citation>
    <scope>NUCLEOTIDE SEQUENCE</scope>
    <source>
        <strain evidence="2">TNR-22</strain>
    </source>
</reference>
<sequence>MGADVWAEDKKPLDLTRLVSVGGAVTEIVYDLGYGDKLVARDTTSTFPEAAMKLPDVGYMRALSPEGVLSVNPTAILMIEGSGPPTTVEVLKKAAIPTVTIPEGFDREAILTKIRAVGAALGADEKAEELAAKVGADIDAARKAVADIPDAKRKRVLFVLSLKGGKINAAGAHTAADGIVKLAGGLNAVGDYSGYKPLNDEAIINAKPDFILMMHTGGPMGASDEEILAHPAIAQTPAGKNRAILRLPGMPLLGFGPRTADAIRQLSASLYGG</sequence>
<dbReference type="Gene3D" id="3.40.50.1980">
    <property type="entry name" value="Nitrogenase molybdenum iron protein domain"/>
    <property type="match status" value="2"/>
</dbReference>
<dbReference type="Pfam" id="PF01497">
    <property type="entry name" value="Peripla_BP_2"/>
    <property type="match status" value="1"/>
</dbReference>
<dbReference type="InterPro" id="IPR002491">
    <property type="entry name" value="ABC_transptr_periplasmic_BD"/>
</dbReference>
<comment type="caution">
    <text evidence="2">The sequence shown here is derived from an EMBL/GenBank/DDBJ whole genome shotgun (WGS) entry which is preliminary data.</text>
</comment>
<dbReference type="PANTHER" id="PTHR30535:SF4">
    <property type="entry name" value="HEMIN-BINDING PERIPLASMIC PROTEIN HMUT"/>
    <property type="match status" value="1"/>
</dbReference>
<dbReference type="SUPFAM" id="SSF53807">
    <property type="entry name" value="Helical backbone' metal receptor"/>
    <property type="match status" value="1"/>
</dbReference>
<keyword evidence="3" id="KW-1185">Reference proteome</keyword>
<gene>
    <name evidence="2" type="ORF">Q4481_00490</name>
</gene>
<reference evidence="2" key="1">
    <citation type="journal article" date="2015" name="Int. J. Syst. Evol. Microbiol.">
        <title>Rhizobium alvei sp. nov., isolated from a freshwater river.</title>
        <authorList>
            <person name="Sheu S.Y."/>
            <person name="Huang H.W."/>
            <person name="Young C.C."/>
            <person name="Chen W.M."/>
        </authorList>
    </citation>
    <scope>NUCLEOTIDE SEQUENCE</scope>
    <source>
        <strain evidence="2">TNR-22</strain>
    </source>
</reference>
<protein>
    <submittedName>
        <fullName evidence="2">ABC transporter substrate-binding protein</fullName>
    </submittedName>
</protein>
<name>A0ABT8YGK7_9HYPH</name>
<dbReference type="EMBL" id="JAUOZU010000001">
    <property type="protein sequence ID" value="MDO6962409.1"/>
    <property type="molecule type" value="Genomic_DNA"/>
</dbReference>
<proteinExistence type="predicted"/>
<evidence type="ECO:0000259" key="1">
    <source>
        <dbReference type="PROSITE" id="PS50983"/>
    </source>
</evidence>
<organism evidence="2 3">
    <name type="scientific">Rhizobium alvei</name>
    <dbReference type="NCBI Taxonomy" id="1132659"/>
    <lineage>
        <taxon>Bacteria</taxon>
        <taxon>Pseudomonadati</taxon>
        <taxon>Pseudomonadota</taxon>
        <taxon>Alphaproteobacteria</taxon>
        <taxon>Hyphomicrobiales</taxon>
        <taxon>Rhizobiaceae</taxon>
        <taxon>Rhizobium/Agrobacterium group</taxon>
        <taxon>Rhizobium</taxon>
    </lineage>
</organism>
<evidence type="ECO:0000313" key="3">
    <source>
        <dbReference type="Proteomes" id="UP001174932"/>
    </source>
</evidence>